<dbReference type="OrthoDB" id="1930760at2759"/>
<dbReference type="InterPro" id="IPR001680">
    <property type="entry name" value="WD40_rpt"/>
</dbReference>
<dbReference type="SMART" id="SM00320">
    <property type="entry name" value="WD40"/>
    <property type="match status" value="4"/>
</dbReference>
<dbReference type="RefSeq" id="XP_024663075.1">
    <property type="nucleotide sequence ID" value="XM_024807307.1"/>
</dbReference>
<dbReference type="AlphaFoldDB" id="A0A2T0FDW5"/>
<protein>
    <recommendedName>
        <fullName evidence="5">methylated diphthine methylhydrolase</fullName>
        <ecNumber evidence="5">3.1.1.97</ecNumber>
    </recommendedName>
</protein>
<dbReference type="Pfam" id="PF00400">
    <property type="entry name" value="WD40"/>
    <property type="match status" value="2"/>
</dbReference>
<sequence>MARELQVEKKSLPDLPPCALITIEDKIVIGTYRLNEETKVRDGSLDVYSADLDLLSSLPTESAILDVRYHDGKIYTAQSTGSIQIWRLVDSKAVLERSILVEDGVLVLQIMPVAGFVAATLSTGEVAYIDTEKGEVVWKSPTHSLEAWTCDFDESHTQLYSGGDDAVFAMHDVRMGQVMWKMRHHDAGVTSISIIPDAPEVIWTGGYDDKLRVVDGRSRREQGNIDLGGGVWRLIPSQPNGPIIACCMYGGLRVLEPKAGFELPVVIGTLTNHESMVYGAAWSNDFKYGYSCSFYDRLVQKWTPPS</sequence>
<comment type="catalytic activity">
    <reaction evidence="6">
        <text>diphthine methyl ester-[translation elongation factor 2] + H2O = diphthine-[translation elongation factor 2] + methanol + H(+)</text>
        <dbReference type="Rhea" id="RHEA:42656"/>
        <dbReference type="Rhea" id="RHEA-COMP:10172"/>
        <dbReference type="Rhea" id="RHEA-COMP:10173"/>
        <dbReference type="ChEBI" id="CHEBI:15377"/>
        <dbReference type="ChEBI" id="CHEBI:15378"/>
        <dbReference type="ChEBI" id="CHEBI:17790"/>
        <dbReference type="ChEBI" id="CHEBI:79005"/>
        <dbReference type="ChEBI" id="CHEBI:82696"/>
        <dbReference type="EC" id="3.1.1.97"/>
    </reaction>
</comment>
<dbReference type="PANTHER" id="PTHR46042:SF1">
    <property type="entry name" value="DIPHTHINE METHYLTRANSFERASE"/>
    <property type="match status" value="1"/>
</dbReference>
<name>A0A2T0FDW5_9ASCO</name>
<evidence type="ECO:0000256" key="4">
    <source>
        <dbReference type="ARBA" id="ARBA00038092"/>
    </source>
</evidence>
<dbReference type="GO" id="GO:0061685">
    <property type="term" value="F:diphthine methylesterase activity"/>
    <property type="evidence" value="ECO:0007669"/>
    <property type="project" value="UniProtKB-EC"/>
</dbReference>
<dbReference type="GO" id="GO:0008168">
    <property type="term" value="F:methyltransferase activity"/>
    <property type="evidence" value="ECO:0007669"/>
    <property type="project" value="UniProtKB-KW"/>
</dbReference>
<dbReference type="InterPro" id="IPR015943">
    <property type="entry name" value="WD40/YVTN_repeat-like_dom_sf"/>
</dbReference>
<comment type="similarity">
    <text evidence="4">Belongs to the DPH7 family.</text>
</comment>
<evidence type="ECO:0000256" key="1">
    <source>
        <dbReference type="ARBA" id="ARBA00005156"/>
    </source>
</evidence>
<dbReference type="GO" id="GO:0032259">
    <property type="term" value="P:methylation"/>
    <property type="evidence" value="ECO:0007669"/>
    <property type="project" value="UniProtKB-KW"/>
</dbReference>
<organism evidence="7 8">
    <name type="scientific">Wickerhamiella sorbophila</name>
    <dbReference type="NCBI Taxonomy" id="45607"/>
    <lineage>
        <taxon>Eukaryota</taxon>
        <taxon>Fungi</taxon>
        <taxon>Dikarya</taxon>
        <taxon>Ascomycota</taxon>
        <taxon>Saccharomycotina</taxon>
        <taxon>Dipodascomycetes</taxon>
        <taxon>Dipodascales</taxon>
        <taxon>Trichomonascaceae</taxon>
        <taxon>Wickerhamiella</taxon>
    </lineage>
</organism>
<evidence type="ECO:0000313" key="7">
    <source>
        <dbReference type="EMBL" id="PRT53129.1"/>
    </source>
</evidence>
<keyword evidence="3" id="KW-0677">Repeat</keyword>
<accession>A0A2T0FDW5</accession>
<evidence type="ECO:0000256" key="6">
    <source>
        <dbReference type="ARBA" id="ARBA00047551"/>
    </source>
</evidence>
<dbReference type="GO" id="GO:0017183">
    <property type="term" value="P:protein histidyl modification to diphthamide"/>
    <property type="evidence" value="ECO:0007669"/>
    <property type="project" value="TreeGrafter"/>
</dbReference>
<evidence type="ECO:0000256" key="2">
    <source>
        <dbReference type="ARBA" id="ARBA00022574"/>
    </source>
</evidence>
<dbReference type="PANTHER" id="PTHR46042">
    <property type="entry name" value="DIPHTHINE METHYLTRANSFERASE"/>
    <property type="match status" value="1"/>
</dbReference>
<dbReference type="Gene3D" id="2.130.10.10">
    <property type="entry name" value="YVTN repeat-like/Quinoprotein amine dehydrogenase"/>
    <property type="match status" value="1"/>
</dbReference>
<reference evidence="7 8" key="1">
    <citation type="submission" date="2017-04" db="EMBL/GenBank/DDBJ databases">
        <title>Genome sequencing of [Candida] sorbophila.</title>
        <authorList>
            <person name="Ahn J.O."/>
        </authorList>
    </citation>
    <scope>NUCLEOTIDE SEQUENCE [LARGE SCALE GENOMIC DNA]</scope>
    <source>
        <strain evidence="7 8">DS02</strain>
    </source>
</reference>
<keyword evidence="2" id="KW-0853">WD repeat</keyword>
<dbReference type="STRING" id="45607.A0A2T0FDW5"/>
<dbReference type="EC" id="3.1.1.97" evidence="5"/>
<keyword evidence="8" id="KW-1185">Reference proteome</keyword>
<dbReference type="Proteomes" id="UP000238350">
    <property type="component" value="Unassembled WGS sequence"/>
</dbReference>
<dbReference type="SUPFAM" id="SSF50998">
    <property type="entry name" value="Quinoprotein alcohol dehydrogenase-like"/>
    <property type="match status" value="1"/>
</dbReference>
<evidence type="ECO:0000256" key="5">
    <source>
        <dbReference type="ARBA" id="ARBA00039131"/>
    </source>
</evidence>
<comment type="pathway">
    <text evidence="1">Protein modification; peptidyl-diphthamide biosynthesis.</text>
</comment>
<dbReference type="GeneID" id="36514498"/>
<evidence type="ECO:0000313" key="8">
    <source>
        <dbReference type="Proteomes" id="UP000238350"/>
    </source>
</evidence>
<comment type="caution">
    <text evidence="7">The sequence shown here is derived from an EMBL/GenBank/DDBJ whole genome shotgun (WGS) entry which is preliminary data.</text>
</comment>
<keyword evidence="7" id="KW-0489">Methyltransferase</keyword>
<evidence type="ECO:0000256" key="3">
    <source>
        <dbReference type="ARBA" id="ARBA00022737"/>
    </source>
</evidence>
<dbReference type="InterPro" id="IPR052415">
    <property type="entry name" value="Diphthine_MTase"/>
</dbReference>
<dbReference type="EMBL" id="NDIQ01000001">
    <property type="protein sequence ID" value="PRT53129.1"/>
    <property type="molecule type" value="Genomic_DNA"/>
</dbReference>
<keyword evidence="7" id="KW-0808">Transferase</keyword>
<proteinExistence type="inferred from homology"/>
<dbReference type="GO" id="GO:0005737">
    <property type="term" value="C:cytoplasm"/>
    <property type="evidence" value="ECO:0007669"/>
    <property type="project" value="TreeGrafter"/>
</dbReference>
<dbReference type="InterPro" id="IPR011047">
    <property type="entry name" value="Quinoprotein_ADH-like_sf"/>
</dbReference>
<gene>
    <name evidence="7" type="ORF">B9G98_00749</name>
</gene>